<protein>
    <recommendedName>
        <fullName evidence="5">Thioredoxin domain-containing protein</fullName>
    </recommendedName>
</protein>
<feature type="domain" description="Thioredoxin" evidence="5">
    <location>
        <begin position="86"/>
        <end position="237"/>
    </location>
</feature>
<name>A0A7S4WAV4_9STRA</name>
<dbReference type="GO" id="GO:0005737">
    <property type="term" value="C:cytoplasm"/>
    <property type="evidence" value="ECO:0007669"/>
    <property type="project" value="TreeGrafter"/>
</dbReference>
<proteinExistence type="predicted"/>
<dbReference type="InterPro" id="IPR013766">
    <property type="entry name" value="Thioredoxin_domain"/>
</dbReference>
<evidence type="ECO:0000313" key="6">
    <source>
        <dbReference type="EMBL" id="CAE4666577.1"/>
    </source>
</evidence>
<evidence type="ECO:0000259" key="5">
    <source>
        <dbReference type="PROSITE" id="PS51352"/>
    </source>
</evidence>
<dbReference type="PANTHER" id="PTHR45663">
    <property type="entry name" value="GEO12009P1"/>
    <property type="match status" value="1"/>
</dbReference>
<dbReference type="InterPro" id="IPR036249">
    <property type="entry name" value="Thioredoxin-like_sf"/>
</dbReference>
<accession>A0A7S4WAV4</accession>
<dbReference type="PROSITE" id="PS51352">
    <property type="entry name" value="THIOREDOXIN_2"/>
    <property type="match status" value="1"/>
</dbReference>
<dbReference type="PANTHER" id="PTHR45663:SF11">
    <property type="entry name" value="GEO12009P1"/>
    <property type="match status" value="1"/>
</dbReference>
<dbReference type="InterPro" id="IPR017937">
    <property type="entry name" value="Thioredoxin_CS"/>
</dbReference>
<keyword evidence="1" id="KW-0813">Transport</keyword>
<dbReference type="EMBL" id="HBNS01060013">
    <property type="protein sequence ID" value="CAE4666577.1"/>
    <property type="molecule type" value="Transcribed_RNA"/>
</dbReference>
<sequence length="238" mass="25382">MSGRAISKLSSSHSHCSWRQKTAANFSFNYSYIFIMVCIGCSVIRNNGVRAFVSPRNSIDGLTRTATTVTTSPKKLLPPKPFSMISRVGHKKTVSKLSMIAKSGGTPITTAEQFESDVLSTDASRPVLVFFSAPWCGPCRLSNPVVRDVMKQFAGRIDVVEVCTDDLPEVAADAGVVSIPTIQVYYGGSALDTIVGCVARNVLASAVTKILEDLGQGDPEDEEDDAGGQEGVNEEEGG</sequence>
<dbReference type="PROSITE" id="PS00194">
    <property type="entry name" value="THIOREDOXIN_1"/>
    <property type="match status" value="1"/>
</dbReference>
<dbReference type="Pfam" id="PF00085">
    <property type="entry name" value="Thioredoxin"/>
    <property type="match status" value="1"/>
</dbReference>
<dbReference type="Gene3D" id="3.40.30.10">
    <property type="entry name" value="Glutaredoxin"/>
    <property type="match status" value="1"/>
</dbReference>
<reference evidence="6" key="1">
    <citation type="submission" date="2021-01" db="EMBL/GenBank/DDBJ databases">
        <authorList>
            <person name="Corre E."/>
            <person name="Pelletier E."/>
            <person name="Niang G."/>
            <person name="Scheremetjew M."/>
            <person name="Finn R."/>
            <person name="Kale V."/>
            <person name="Holt S."/>
            <person name="Cochrane G."/>
            <person name="Meng A."/>
            <person name="Brown T."/>
            <person name="Cohen L."/>
        </authorList>
    </citation>
    <scope>NUCLEOTIDE SEQUENCE</scope>
    <source>
        <strain evidence="6">GSO104</strain>
    </source>
</reference>
<evidence type="ECO:0000256" key="2">
    <source>
        <dbReference type="ARBA" id="ARBA00022982"/>
    </source>
</evidence>
<organism evidence="6">
    <name type="scientific">Ditylum brightwellii</name>
    <dbReference type="NCBI Taxonomy" id="49249"/>
    <lineage>
        <taxon>Eukaryota</taxon>
        <taxon>Sar</taxon>
        <taxon>Stramenopiles</taxon>
        <taxon>Ochrophyta</taxon>
        <taxon>Bacillariophyta</taxon>
        <taxon>Mediophyceae</taxon>
        <taxon>Lithodesmiophycidae</taxon>
        <taxon>Lithodesmiales</taxon>
        <taxon>Lithodesmiaceae</taxon>
        <taxon>Ditylum</taxon>
    </lineage>
</organism>
<dbReference type="AlphaFoldDB" id="A0A7S4WAV4"/>
<evidence type="ECO:0000256" key="1">
    <source>
        <dbReference type="ARBA" id="ARBA00022448"/>
    </source>
</evidence>
<dbReference type="CDD" id="cd02947">
    <property type="entry name" value="TRX_family"/>
    <property type="match status" value="1"/>
</dbReference>
<keyword evidence="3" id="KW-1015">Disulfide bond</keyword>
<dbReference type="SUPFAM" id="SSF52833">
    <property type="entry name" value="Thioredoxin-like"/>
    <property type="match status" value="1"/>
</dbReference>
<keyword evidence="2" id="KW-0249">Electron transport</keyword>
<dbReference type="GO" id="GO:0015035">
    <property type="term" value="F:protein-disulfide reductase activity"/>
    <property type="evidence" value="ECO:0007669"/>
    <property type="project" value="TreeGrafter"/>
</dbReference>
<feature type="compositionally biased region" description="Acidic residues" evidence="4">
    <location>
        <begin position="218"/>
        <end position="238"/>
    </location>
</feature>
<feature type="region of interest" description="Disordered" evidence="4">
    <location>
        <begin position="213"/>
        <end position="238"/>
    </location>
</feature>
<evidence type="ECO:0000256" key="4">
    <source>
        <dbReference type="SAM" id="MobiDB-lite"/>
    </source>
</evidence>
<gene>
    <name evidence="6" type="ORF">DBRI00130_LOCUS43180</name>
</gene>
<evidence type="ECO:0000256" key="3">
    <source>
        <dbReference type="ARBA" id="ARBA00023157"/>
    </source>
</evidence>